<dbReference type="PANTHER" id="PTHR47797:SF5">
    <property type="entry name" value="CELLOBIOSE DEHYDROGENASE CYTOCHROME DOMAIN-CONTAINING PROTEIN"/>
    <property type="match status" value="1"/>
</dbReference>
<dbReference type="Gene3D" id="2.60.40.1210">
    <property type="entry name" value="Cellobiose dehydrogenase, cytochrome domain"/>
    <property type="match status" value="1"/>
</dbReference>
<dbReference type="AlphaFoldDB" id="A0AA38R9W8"/>
<dbReference type="SUPFAM" id="SSF49344">
    <property type="entry name" value="CBD9-like"/>
    <property type="match status" value="1"/>
</dbReference>
<protein>
    <recommendedName>
        <fullName evidence="2">Cellobiose dehydrogenase-like cytochrome domain-containing protein</fullName>
    </recommendedName>
</protein>
<dbReference type="InterPro" id="IPR015920">
    <property type="entry name" value="Cellobiose_DH-like_cyt"/>
</dbReference>
<dbReference type="CDD" id="cd09630">
    <property type="entry name" value="CDH_like_cytochrome"/>
    <property type="match status" value="1"/>
</dbReference>
<sequence>MLHLKAVLLALAAGQLGIAIPSGTSETTAGATTKYCDVSTTICYAEYTSPANVIYRIALPDTATTASPFDILLQIIAPRTVGWAAVAWGGQMAYNPLTVAWPNGNSTIVSSRRATGHILPGTYPGATYATLPGSKTNATHWQLDVLCSGCSQWTDQNGKAVALNPAGTSVPLAYGSSVRAVTDPSNNASRFSAHDSKGRWLQDLNSAKIANFTSLVHAYANAVEVSAT</sequence>
<comment type="caution">
    <text evidence="3">The sequence shown here is derived from an EMBL/GenBank/DDBJ whole genome shotgun (WGS) entry which is preliminary data.</text>
</comment>
<dbReference type="PANTHER" id="PTHR47797">
    <property type="entry name" value="DEHYDROGENASE, PUTATIVE (AFU_ORTHOLOGUE AFUA_8G05805)-RELATED"/>
    <property type="match status" value="1"/>
</dbReference>
<keyword evidence="4" id="KW-1185">Reference proteome</keyword>
<feature type="domain" description="Cellobiose dehydrogenase-like cytochrome" evidence="2">
    <location>
        <begin position="35"/>
        <end position="213"/>
    </location>
</feature>
<dbReference type="Proteomes" id="UP001174694">
    <property type="component" value="Unassembled WGS sequence"/>
</dbReference>
<feature type="signal peptide" evidence="1">
    <location>
        <begin position="1"/>
        <end position="19"/>
    </location>
</feature>
<organism evidence="3 4">
    <name type="scientific">Pleurostoma richardsiae</name>
    <dbReference type="NCBI Taxonomy" id="41990"/>
    <lineage>
        <taxon>Eukaryota</taxon>
        <taxon>Fungi</taxon>
        <taxon>Dikarya</taxon>
        <taxon>Ascomycota</taxon>
        <taxon>Pezizomycotina</taxon>
        <taxon>Sordariomycetes</taxon>
        <taxon>Sordariomycetidae</taxon>
        <taxon>Calosphaeriales</taxon>
        <taxon>Pleurostomataceae</taxon>
        <taxon>Pleurostoma</taxon>
    </lineage>
</organism>
<evidence type="ECO:0000256" key="1">
    <source>
        <dbReference type="SAM" id="SignalP"/>
    </source>
</evidence>
<dbReference type="Pfam" id="PF16010">
    <property type="entry name" value="CDH-cyt"/>
    <property type="match status" value="1"/>
</dbReference>
<dbReference type="EMBL" id="JANBVO010000068">
    <property type="protein sequence ID" value="KAJ9131353.1"/>
    <property type="molecule type" value="Genomic_DNA"/>
</dbReference>
<accession>A0AA38R9W8</accession>
<evidence type="ECO:0000259" key="2">
    <source>
        <dbReference type="Pfam" id="PF16010"/>
    </source>
</evidence>
<name>A0AA38R9W8_9PEZI</name>
<feature type="chain" id="PRO_5041268830" description="Cellobiose dehydrogenase-like cytochrome domain-containing protein" evidence="1">
    <location>
        <begin position="20"/>
        <end position="228"/>
    </location>
</feature>
<proteinExistence type="predicted"/>
<keyword evidence="1" id="KW-0732">Signal</keyword>
<evidence type="ECO:0000313" key="4">
    <source>
        <dbReference type="Proteomes" id="UP001174694"/>
    </source>
</evidence>
<reference evidence="3" key="1">
    <citation type="submission" date="2022-07" db="EMBL/GenBank/DDBJ databases">
        <title>Fungi with potential for degradation of polypropylene.</title>
        <authorList>
            <person name="Gostincar C."/>
        </authorList>
    </citation>
    <scope>NUCLEOTIDE SEQUENCE</scope>
    <source>
        <strain evidence="3">EXF-13308</strain>
    </source>
</reference>
<gene>
    <name evidence="3" type="ORF">NKR23_g11745</name>
</gene>
<evidence type="ECO:0000313" key="3">
    <source>
        <dbReference type="EMBL" id="KAJ9131353.1"/>
    </source>
</evidence>